<feature type="non-terminal residue" evidence="1">
    <location>
        <position position="70"/>
    </location>
</feature>
<comment type="caution">
    <text evidence="1">The sequence shown here is derived from an EMBL/GenBank/DDBJ whole genome shotgun (WGS) entry which is preliminary data.</text>
</comment>
<sequence>GSTGHSGTLREQWCHILCSCKDTFRIQIGRLLVHMLSPGLPLEERKKALEFVHEQNHPDILRESLSPGLE</sequence>
<dbReference type="EMBL" id="QNUK01000187">
    <property type="protein sequence ID" value="KAF5898794.1"/>
    <property type="molecule type" value="Genomic_DNA"/>
</dbReference>
<keyword evidence="2" id="KW-1185">Reference proteome</keyword>
<proteinExistence type="predicted"/>
<dbReference type="AlphaFoldDB" id="A0A8J4UG13"/>
<feature type="non-terminal residue" evidence="1">
    <location>
        <position position="1"/>
    </location>
</feature>
<reference evidence="1" key="1">
    <citation type="submission" date="2020-07" db="EMBL/GenBank/DDBJ databases">
        <title>Clarias magur genome sequencing, assembly and annotation.</title>
        <authorList>
            <person name="Kushwaha B."/>
            <person name="Kumar R."/>
            <person name="Das P."/>
            <person name="Joshi C.G."/>
            <person name="Kumar D."/>
            <person name="Nagpure N.S."/>
            <person name="Pandey M."/>
            <person name="Agarwal S."/>
            <person name="Srivastava S."/>
            <person name="Singh M."/>
            <person name="Sahoo L."/>
            <person name="Jayasankar P."/>
            <person name="Meher P.K."/>
            <person name="Koringa P.G."/>
            <person name="Iquebal M.A."/>
            <person name="Das S.P."/>
            <person name="Bit A."/>
            <person name="Patnaik S."/>
            <person name="Patel N."/>
            <person name="Shah T.M."/>
            <person name="Hinsu A."/>
            <person name="Jena J.K."/>
        </authorList>
    </citation>
    <scope>NUCLEOTIDE SEQUENCE</scope>
    <source>
        <strain evidence="1">CIFAMagur01</strain>
        <tissue evidence="1">Testis</tissue>
    </source>
</reference>
<organism evidence="1 2">
    <name type="scientific">Clarias magur</name>
    <name type="common">Asian catfish</name>
    <name type="synonym">Macropteronotus magur</name>
    <dbReference type="NCBI Taxonomy" id="1594786"/>
    <lineage>
        <taxon>Eukaryota</taxon>
        <taxon>Metazoa</taxon>
        <taxon>Chordata</taxon>
        <taxon>Craniata</taxon>
        <taxon>Vertebrata</taxon>
        <taxon>Euteleostomi</taxon>
        <taxon>Actinopterygii</taxon>
        <taxon>Neopterygii</taxon>
        <taxon>Teleostei</taxon>
        <taxon>Ostariophysi</taxon>
        <taxon>Siluriformes</taxon>
        <taxon>Clariidae</taxon>
        <taxon>Clarias</taxon>
    </lineage>
</organism>
<protein>
    <submittedName>
        <fullName evidence="1">Lysosomal-trafficking regulator isoform X1</fullName>
    </submittedName>
</protein>
<dbReference type="OrthoDB" id="10535348at2759"/>
<evidence type="ECO:0000313" key="1">
    <source>
        <dbReference type="EMBL" id="KAF5898794.1"/>
    </source>
</evidence>
<evidence type="ECO:0000313" key="2">
    <source>
        <dbReference type="Proteomes" id="UP000727407"/>
    </source>
</evidence>
<gene>
    <name evidence="1" type="primary">lyst</name>
    <name evidence="1" type="ORF">DAT39_011516</name>
</gene>
<dbReference type="Proteomes" id="UP000727407">
    <property type="component" value="Unassembled WGS sequence"/>
</dbReference>
<accession>A0A8J4UG13</accession>
<name>A0A8J4UG13_CLAMG</name>